<dbReference type="Proteomes" id="UP001611415">
    <property type="component" value="Unassembled WGS sequence"/>
</dbReference>
<evidence type="ECO:0000313" key="4">
    <source>
        <dbReference type="Proteomes" id="UP001611415"/>
    </source>
</evidence>
<dbReference type="SUPFAM" id="SSF53474">
    <property type="entry name" value="alpha/beta-Hydrolases"/>
    <property type="match status" value="1"/>
</dbReference>
<dbReference type="EMBL" id="JBIRYO010000012">
    <property type="protein sequence ID" value="MFI2475598.1"/>
    <property type="molecule type" value="Genomic_DNA"/>
</dbReference>
<evidence type="ECO:0000256" key="1">
    <source>
        <dbReference type="ARBA" id="ARBA00022801"/>
    </source>
</evidence>
<accession>A0ABW7X3B1</accession>
<evidence type="ECO:0000259" key="2">
    <source>
        <dbReference type="Pfam" id="PF00561"/>
    </source>
</evidence>
<dbReference type="GO" id="GO:0016787">
    <property type="term" value="F:hydrolase activity"/>
    <property type="evidence" value="ECO:0007669"/>
    <property type="project" value="UniProtKB-KW"/>
</dbReference>
<dbReference type="PANTHER" id="PTHR42977">
    <property type="entry name" value="HYDROLASE-RELATED"/>
    <property type="match status" value="1"/>
</dbReference>
<dbReference type="RefSeq" id="WP_397093152.1">
    <property type="nucleotide sequence ID" value="NZ_JBIRYO010000012.1"/>
</dbReference>
<dbReference type="Pfam" id="PF00561">
    <property type="entry name" value="Abhydrolase_1"/>
    <property type="match status" value="1"/>
</dbReference>
<gene>
    <name evidence="3" type="ORF">ACH49W_19675</name>
</gene>
<reference evidence="3 4" key="1">
    <citation type="submission" date="2024-10" db="EMBL/GenBank/DDBJ databases">
        <title>The Natural Products Discovery Center: Release of the First 8490 Sequenced Strains for Exploring Actinobacteria Biosynthetic Diversity.</title>
        <authorList>
            <person name="Kalkreuter E."/>
            <person name="Kautsar S.A."/>
            <person name="Yang D."/>
            <person name="Bader C.D."/>
            <person name="Teijaro C.N."/>
            <person name="Fluegel L."/>
            <person name="Davis C.M."/>
            <person name="Simpson J.R."/>
            <person name="Lauterbach L."/>
            <person name="Steele A.D."/>
            <person name="Gui C."/>
            <person name="Meng S."/>
            <person name="Li G."/>
            <person name="Viehrig K."/>
            <person name="Ye F."/>
            <person name="Su P."/>
            <person name="Kiefer A.F."/>
            <person name="Nichols A."/>
            <person name="Cepeda A.J."/>
            <person name="Yan W."/>
            <person name="Fan B."/>
            <person name="Jiang Y."/>
            <person name="Adhikari A."/>
            <person name="Zheng C.-J."/>
            <person name="Schuster L."/>
            <person name="Cowan T.M."/>
            <person name="Smanski M.J."/>
            <person name="Chevrette M.G."/>
            <person name="De Carvalho L.P.S."/>
            <person name="Shen B."/>
        </authorList>
    </citation>
    <scope>NUCLEOTIDE SEQUENCE [LARGE SCALE GENOMIC DNA]</scope>
    <source>
        <strain evidence="3 4">NPDC019275</strain>
    </source>
</reference>
<sequence>MPHGRGPHWDERHDSFPADFYDSNICCQFALHRARCRPDLVDHEVPAIGGSSVSEEASTPIRPTWVPENLYPYSSHFAEIDGSRVHYLDEGSGPPLVLLHGNPTWSFLYRDIIAGLRDRFRCIAVDYPGFGLSRAAPGYSFTPVEHARVVAELVSRLDLCEATLMVQDWGGPIGFAAAGRHPDRFVAFIIGNTWAWPKSDPSTQAFSRFLGGPVGGWLIRQRNFFVERIIPAGVRRKKLDKTVMDAYRGPFPTPESREPVHVFPREILASRPFLADVERDLDAVRDRPALIVWGTKDVAFRAPERRHWEELFADHRTVLLDGAGHYIQEDAADEIVAAVRQWRPADN</sequence>
<proteinExistence type="predicted"/>
<dbReference type="PRINTS" id="PR00412">
    <property type="entry name" value="EPOXHYDRLASE"/>
</dbReference>
<comment type="caution">
    <text evidence="3">The sequence shown here is derived from an EMBL/GenBank/DDBJ whole genome shotgun (WGS) entry which is preliminary data.</text>
</comment>
<feature type="domain" description="AB hydrolase-1" evidence="2">
    <location>
        <begin position="94"/>
        <end position="331"/>
    </location>
</feature>
<dbReference type="InterPro" id="IPR029058">
    <property type="entry name" value="AB_hydrolase_fold"/>
</dbReference>
<keyword evidence="4" id="KW-1185">Reference proteome</keyword>
<organism evidence="3 4">
    <name type="scientific">Nocardia xishanensis</name>
    <dbReference type="NCBI Taxonomy" id="238964"/>
    <lineage>
        <taxon>Bacteria</taxon>
        <taxon>Bacillati</taxon>
        <taxon>Actinomycetota</taxon>
        <taxon>Actinomycetes</taxon>
        <taxon>Mycobacteriales</taxon>
        <taxon>Nocardiaceae</taxon>
        <taxon>Nocardia</taxon>
    </lineage>
</organism>
<protein>
    <submittedName>
        <fullName evidence="3">Alpha/beta fold hydrolase</fullName>
    </submittedName>
</protein>
<dbReference type="Gene3D" id="3.40.50.1820">
    <property type="entry name" value="alpha/beta hydrolase"/>
    <property type="match status" value="1"/>
</dbReference>
<dbReference type="PANTHER" id="PTHR42977:SF3">
    <property type="entry name" value="AB HYDROLASE-1 DOMAIN-CONTAINING PROTEIN"/>
    <property type="match status" value="1"/>
</dbReference>
<keyword evidence="1 3" id="KW-0378">Hydrolase</keyword>
<dbReference type="InterPro" id="IPR000639">
    <property type="entry name" value="Epox_hydrolase-like"/>
</dbReference>
<evidence type="ECO:0000313" key="3">
    <source>
        <dbReference type="EMBL" id="MFI2475598.1"/>
    </source>
</evidence>
<dbReference type="InterPro" id="IPR000073">
    <property type="entry name" value="AB_hydrolase_1"/>
</dbReference>
<name>A0ABW7X3B1_9NOCA</name>
<dbReference type="InterPro" id="IPR051340">
    <property type="entry name" value="Haloalkane_dehalogenase"/>
</dbReference>